<name>K9DDV7_SPHYA</name>
<dbReference type="SUPFAM" id="SSF50621">
    <property type="entry name" value="Alanine racemase C-terminal domain-like"/>
    <property type="match status" value="1"/>
</dbReference>
<dbReference type="Pfam" id="PF02784">
    <property type="entry name" value="Orn_Arg_deC_N"/>
    <property type="match status" value="1"/>
</dbReference>
<feature type="binding site" evidence="5">
    <location>
        <position position="338"/>
    </location>
    <ligand>
        <name>substrate</name>
    </ligand>
</feature>
<dbReference type="GO" id="GO:0008836">
    <property type="term" value="F:diaminopimelate decarboxylase activity"/>
    <property type="evidence" value="ECO:0007669"/>
    <property type="project" value="UniProtKB-UniRule"/>
</dbReference>
<feature type="domain" description="Orn/DAP/Arg decarboxylase 2 N-terminal" evidence="11">
    <location>
        <begin position="72"/>
        <end position="305"/>
    </location>
</feature>
<feature type="region of interest" description="Disordered" evidence="9">
    <location>
        <begin position="1"/>
        <end position="21"/>
    </location>
</feature>
<dbReference type="AlphaFoldDB" id="K9DDV7"/>
<evidence type="ECO:0000256" key="4">
    <source>
        <dbReference type="ARBA" id="ARBA00023239"/>
    </source>
</evidence>
<comment type="cofactor">
    <cofactor evidence="1 5 7 8">
        <name>pyridoxal 5'-phosphate</name>
        <dbReference type="ChEBI" id="CHEBI:597326"/>
    </cofactor>
</comment>
<keyword evidence="4 5" id="KW-0456">Lyase</keyword>
<comment type="pathway">
    <text evidence="5 8">Amino-acid biosynthesis; L-lysine biosynthesis via DAP pathway; L-lysine from DL-2,6-diaminopimelate: step 1/1.</text>
</comment>
<feature type="binding site" evidence="5">
    <location>
        <position position="342"/>
    </location>
    <ligand>
        <name>substrate</name>
    </ligand>
</feature>
<dbReference type="InterPro" id="IPR000183">
    <property type="entry name" value="Orn/DAP/Arg_de-COase"/>
</dbReference>
<dbReference type="InterPro" id="IPR009006">
    <property type="entry name" value="Ala_racemase/Decarboxylase_C"/>
</dbReference>
<dbReference type="InterPro" id="IPR022644">
    <property type="entry name" value="De-COase2_N"/>
</dbReference>
<protein>
    <recommendedName>
        <fullName evidence="5 6">Diaminopimelate decarboxylase</fullName>
        <shortName evidence="5">DAP decarboxylase</shortName>
        <shortName evidence="5">DAPDC</shortName>
        <ecNumber evidence="5 6">4.1.1.20</ecNumber>
    </recommendedName>
</protein>
<evidence type="ECO:0000256" key="8">
    <source>
        <dbReference type="RuleBase" id="RU003738"/>
    </source>
</evidence>
<feature type="binding site" evidence="5">
    <location>
        <position position="263"/>
    </location>
    <ligand>
        <name>pyridoxal 5'-phosphate</name>
        <dbReference type="ChEBI" id="CHEBI:597326"/>
    </ligand>
</feature>
<dbReference type="UniPathway" id="UPA00034">
    <property type="reaction ID" value="UER00027"/>
</dbReference>
<dbReference type="InterPro" id="IPR022653">
    <property type="entry name" value="De-COase2_pyr-phos_BS"/>
</dbReference>
<feature type="binding site" evidence="5">
    <location>
        <position position="368"/>
    </location>
    <ligand>
        <name>substrate</name>
    </ligand>
</feature>
<organism evidence="12 13">
    <name type="scientific">Sphingobium yanoikuyae ATCC 51230</name>
    <dbReference type="NCBI Taxonomy" id="883163"/>
    <lineage>
        <taxon>Bacteria</taxon>
        <taxon>Pseudomonadati</taxon>
        <taxon>Pseudomonadota</taxon>
        <taxon>Alphaproteobacteria</taxon>
        <taxon>Sphingomonadales</taxon>
        <taxon>Sphingomonadaceae</taxon>
        <taxon>Sphingobium</taxon>
    </lineage>
</organism>
<dbReference type="InterPro" id="IPR022643">
    <property type="entry name" value="De-COase2_C"/>
</dbReference>
<feature type="binding site" evidence="5">
    <location>
        <position position="396"/>
    </location>
    <ligand>
        <name>substrate</name>
    </ligand>
</feature>
<dbReference type="PRINTS" id="PR01179">
    <property type="entry name" value="ODADCRBXLASE"/>
</dbReference>
<keyword evidence="5" id="KW-0028">Amino-acid biosynthesis</keyword>
<evidence type="ECO:0000259" key="11">
    <source>
        <dbReference type="Pfam" id="PF02784"/>
    </source>
</evidence>
<dbReference type="HOGENOM" id="CLU_026444_0_0_5"/>
<evidence type="ECO:0000256" key="9">
    <source>
        <dbReference type="SAM" id="MobiDB-lite"/>
    </source>
</evidence>
<evidence type="ECO:0000256" key="7">
    <source>
        <dbReference type="PIRSR" id="PIRSR600183-50"/>
    </source>
</evidence>
<dbReference type="HAMAP" id="MF_02120">
    <property type="entry name" value="LysA"/>
    <property type="match status" value="1"/>
</dbReference>
<dbReference type="PATRIC" id="fig|883163.3.peg.1095"/>
<evidence type="ECO:0000256" key="3">
    <source>
        <dbReference type="ARBA" id="ARBA00022898"/>
    </source>
</evidence>
<dbReference type="InterPro" id="IPR029066">
    <property type="entry name" value="PLP-binding_barrel"/>
</dbReference>
<comment type="similarity">
    <text evidence="5">Belongs to the Orn/Lys/Arg decarboxylase class-II family. LysA subfamily.</text>
</comment>
<dbReference type="NCBIfam" id="TIGR01048">
    <property type="entry name" value="lysA"/>
    <property type="match status" value="1"/>
</dbReference>
<dbReference type="Gene3D" id="3.20.20.10">
    <property type="entry name" value="Alanine racemase"/>
    <property type="match status" value="1"/>
</dbReference>
<dbReference type="GO" id="GO:0030170">
    <property type="term" value="F:pyridoxal phosphate binding"/>
    <property type="evidence" value="ECO:0007669"/>
    <property type="project" value="UniProtKB-UniRule"/>
</dbReference>
<dbReference type="SUPFAM" id="SSF51419">
    <property type="entry name" value="PLP-binding barrel"/>
    <property type="match status" value="1"/>
</dbReference>
<reference evidence="12 13" key="1">
    <citation type="submission" date="2012-09" db="EMBL/GenBank/DDBJ databases">
        <title>The Genome Sequence of Sphingobium yanoikuyae ATCC 51230.</title>
        <authorList>
            <consortium name="The Broad Institute Genome Sequencing Platform"/>
            <person name="Earl A."/>
            <person name="Ward D."/>
            <person name="Feldgarden M."/>
            <person name="Gevers D."/>
            <person name="Huys G."/>
            <person name="Walker B."/>
            <person name="Young S.K."/>
            <person name="Zeng Q."/>
            <person name="Gargeya S."/>
            <person name="Fitzgerald M."/>
            <person name="Haas B."/>
            <person name="Abouelleil A."/>
            <person name="Alvarado L."/>
            <person name="Arachchi H.M."/>
            <person name="Berlin A.M."/>
            <person name="Chapman S.B."/>
            <person name="Goldberg J."/>
            <person name="Griggs A."/>
            <person name="Gujja S."/>
            <person name="Hansen M."/>
            <person name="Howarth C."/>
            <person name="Imamovic A."/>
            <person name="Larimer J."/>
            <person name="McCowen C."/>
            <person name="Montmayeur A."/>
            <person name="Murphy C."/>
            <person name="Neiman D."/>
            <person name="Pearson M."/>
            <person name="Priest M."/>
            <person name="Roberts A."/>
            <person name="Saif S."/>
            <person name="Shea T."/>
            <person name="Sisk P."/>
            <person name="Sykes S."/>
            <person name="Wortman J."/>
            <person name="Nusbaum C."/>
            <person name="Birren B."/>
        </authorList>
    </citation>
    <scope>NUCLEOTIDE SEQUENCE [LARGE SCALE GENOMIC DNA]</scope>
    <source>
        <strain evidence="12 13">ATCC 51230</strain>
    </source>
</reference>
<feature type="modified residue" description="N6-(pyridoxal phosphate)lysine" evidence="5 7">
    <location>
        <position position="84"/>
    </location>
</feature>
<evidence type="ECO:0000313" key="13">
    <source>
        <dbReference type="Proteomes" id="UP000009887"/>
    </source>
</evidence>
<comment type="subunit">
    <text evidence="5">Homodimer.</text>
</comment>
<proteinExistence type="inferred from homology"/>
<feature type="domain" description="Orn/DAP/Arg decarboxylase 2 C-terminal" evidence="10">
    <location>
        <begin position="53"/>
        <end position="394"/>
    </location>
</feature>
<dbReference type="PANTHER" id="PTHR43727:SF2">
    <property type="entry name" value="GROUP IV DECARBOXYLASE"/>
    <property type="match status" value="1"/>
</dbReference>
<keyword evidence="5 8" id="KW-0457">Lysine biosynthesis</keyword>
<feature type="active site" description="Proton donor" evidence="7">
    <location>
        <position position="367"/>
    </location>
</feature>
<evidence type="ECO:0000256" key="6">
    <source>
        <dbReference type="NCBIfam" id="TIGR01048"/>
    </source>
</evidence>
<evidence type="ECO:0000313" key="12">
    <source>
        <dbReference type="EMBL" id="EKU75720.1"/>
    </source>
</evidence>
<comment type="function">
    <text evidence="5">Specifically catalyzes the decarboxylation of meso-diaminopimelate (meso-DAP) to L-lysine.</text>
</comment>
<dbReference type="PRINTS" id="PR01181">
    <property type="entry name" value="DAPDCRBXLASE"/>
</dbReference>
<evidence type="ECO:0000256" key="5">
    <source>
        <dbReference type="HAMAP-Rule" id="MF_02120"/>
    </source>
</evidence>
<gene>
    <name evidence="5" type="primary">lysA</name>
    <name evidence="12" type="ORF">HMPREF9718_01072</name>
</gene>
<feature type="compositionally biased region" description="Basic residues" evidence="9">
    <location>
        <begin position="1"/>
        <end position="11"/>
    </location>
</feature>
<comment type="caution">
    <text evidence="12">The sequence shown here is derived from an EMBL/GenBank/DDBJ whole genome shotgun (WGS) entry which is preliminary data.</text>
</comment>
<comment type="catalytic activity">
    <reaction evidence="5 8">
        <text>meso-2,6-diaminopimelate + H(+) = L-lysine + CO2</text>
        <dbReference type="Rhea" id="RHEA:15101"/>
        <dbReference type="ChEBI" id="CHEBI:15378"/>
        <dbReference type="ChEBI" id="CHEBI:16526"/>
        <dbReference type="ChEBI" id="CHEBI:32551"/>
        <dbReference type="ChEBI" id="CHEBI:57791"/>
        <dbReference type="EC" id="4.1.1.20"/>
    </reaction>
</comment>
<dbReference type="GO" id="GO:0009089">
    <property type="term" value="P:lysine biosynthetic process via diaminopimelate"/>
    <property type="evidence" value="ECO:0007669"/>
    <property type="project" value="UniProtKB-UniRule"/>
</dbReference>
<keyword evidence="13" id="KW-1185">Reference proteome</keyword>
<evidence type="ECO:0000256" key="1">
    <source>
        <dbReference type="ARBA" id="ARBA00001933"/>
    </source>
</evidence>
<sequence>MTSSTCRRKAGRNNSPYSRKDQTLDHFDYVDGTMHVEQVPMTEIAQQVGTPVYVYSTATLERHVGVFREGLSQLDNPLIAFAVKANPNAAVLATLAKLGLGADVVSGGELQRAVAAGIPADRIVFSGVGKTAEEMKLALELGIFQFNLESEPEAEMLSQVAESMGRKAPVAYRINPDVDAGTHAKISTGKSENKFGIPYDRALESYAAARDLPGLDVQGVAVHIGSQLTDLAPLEAAFVKVGALIAQLRAAGHDIRTADLGGGLGVPYDPSQPLPPSPADYGAMVTRVTQGWDARLMFEPGRVIVGNAGVLLSKVIRVKQGAQAPFVIVDAAMNDLMRPSLYDAWHDIRAVAPDGNRIASNVVGPVCETGDTFAMGRDMDVVAAGDLLTFMTAGAYGATMAGTYNSRSLTPEVLVWGDKWAVVRARPPIEALIAGDHIPDWVAG</sequence>
<keyword evidence="3 5" id="KW-0663">Pyridoxal phosphate</keyword>
<dbReference type="CDD" id="cd06828">
    <property type="entry name" value="PLPDE_III_DapDC"/>
    <property type="match status" value="1"/>
</dbReference>
<accession>K9DDV7</accession>
<dbReference type="InterPro" id="IPR002986">
    <property type="entry name" value="DAP_deCOOHase_LysA"/>
</dbReference>
<feature type="binding site" evidence="5">
    <location>
        <position position="396"/>
    </location>
    <ligand>
        <name>pyridoxal 5'-phosphate</name>
        <dbReference type="ChEBI" id="CHEBI:597326"/>
    </ligand>
</feature>
<dbReference type="EC" id="4.1.1.20" evidence="5 6"/>
<dbReference type="Proteomes" id="UP000009887">
    <property type="component" value="Unassembled WGS sequence"/>
</dbReference>
<dbReference type="PANTHER" id="PTHR43727">
    <property type="entry name" value="DIAMINOPIMELATE DECARBOXYLASE"/>
    <property type="match status" value="1"/>
</dbReference>
<dbReference type="PROSITE" id="PS00878">
    <property type="entry name" value="ODR_DC_2_1"/>
    <property type="match status" value="1"/>
</dbReference>
<feature type="binding site" evidence="5">
    <location>
        <position position="302"/>
    </location>
    <ligand>
        <name>substrate</name>
    </ligand>
</feature>
<keyword evidence="2 5" id="KW-0210">Decarboxylase</keyword>
<feature type="binding site" evidence="5">
    <location>
        <begin position="299"/>
        <end position="302"/>
    </location>
    <ligand>
        <name>pyridoxal 5'-phosphate</name>
        <dbReference type="ChEBI" id="CHEBI:597326"/>
    </ligand>
</feature>
<dbReference type="FunFam" id="3.20.20.10:FF:000003">
    <property type="entry name" value="Diaminopimelate decarboxylase"/>
    <property type="match status" value="1"/>
</dbReference>
<dbReference type="EMBL" id="AGZU01000007">
    <property type="protein sequence ID" value="EKU75720.1"/>
    <property type="molecule type" value="Genomic_DNA"/>
</dbReference>
<evidence type="ECO:0000259" key="10">
    <source>
        <dbReference type="Pfam" id="PF00278"/>
    </source>
</evidence>
<dbReference type="Gene3D" id="2.40.37.10">
    <property type="entry name" value="Lyase, Ornithine Decarboxylase, Chain A, domain 1"/>
    <property type="match status" value="1"/>
</dbReference>
<evidence type="ECO:0000256" key="2">
    <source>
        <dbReference type="ARBA" id="ARBA00022793"/>
    </source>
</evidence>
<dbReference type="Pfam" id="PF00278">
    <property type="entry name" value="Orn_DAP_Arg_deC"/>
    <property type="match status" value="1"/>
</dbReference>